<comment type="function">
    <text evidence="2">Antitoxin component of a type II toxin-antitoxin (TA) system.</text>
</comment>
<dbReference type="eggNOG" id="COG2161">
    <property type="taxonomic scope" value="Bacteria"/>
</dbReference>
<dbReference type="Pfam" id="PF02604">
    <property type="entry name" value="PhdYeFM_antitox"/>
    <property type="match status" value="1"/>
</dbReference>
<evidence type="ECO:0000313" key="3">
    <source>
        <dbReference type="EMBL" id="EFW03522.1"/>
    </source>
</evidence>
<keyword evidence="4" id="KW-1185">Reference proteome</keyword>
<organism evidence="3 4">
    <name type="scientific">Coprobacillus cateniformis</name>
    <dbReference type="NCBI Taxonomy" id="100884"/>
    <lineage>
        <taxon>Bacteria</taxon>
        <taxon>Bacillati</taxon>
        <taxon>Bacillota</taxon>
        <taxon>Erysipelotrichia</taxon>
        <taxon>Erysipelotrichales</taxon>
        <taxon>Coprobacillaceae</taxon>
        <taxon>Coprobacillus</taxon>
    </lineage>
</organism>
<comment type="caution">
    <text evidence="3">The sequence shown here is derived from an EMBL/GenBank/DDBJ whole genome shotgun (WGS) entry which is preliminary data.</text>
</comment>
<name>E7GES1_9FIRM</name>
<protein>
    <recommendedName>
        <fullName evidence="2">Antitoxin</fullName>
    </recommendedName>
</protein>
<dbReference type="GeneID" id="78231518"/>
<dbReference type="Gene3D" id="3.40.1620.10">
    <property type="entry name" value="YefM-like domain"/>
    <property type="match status" value="1"/>
</dbReference>
<sequence length="88" mass="10162">MEIRPISDLRNKFTEIEDVVKEGQPVYLTKNGYGSMVVLSLEEYSRLTEDIEVKLDEADKMASLTKKRISHQELFDNVREGLKGNKDE</sequence>
<proteinExistence type="inferred from homology"/>
<dbReference type="EMBL" id="ADKX01000046">
    <property type="protein sequence ID" value="EFW03522.1"/>
    <property type="molecule type" value="Genomic_DNA"/>
</dbReference>
<dbReference type="InterPro" id="IPR036165">
    <property type="entry name" value="YefM-like_sf"/>
</dbReference>
<dbReference type="OrthoDB" id="9795585at2"/>
<evidence type="ECO:0000313" key="4">
    <source>
        <dbReference type="Proteomes" id="UP000003157"/>
    </source>
</evidence>
<dbReference type="HOGENOM" id="CLU_166037_0_1_9"/>
<reference evidence="3 4" key="1">
    <citation type="submission" date="2010-12" db="EMBL/GenBank/DDBJ databases">
        <title>The Genome Sequence of Coprobacillus sp. strain 29_1.</title>
        <authorList>
            <consortium name="The Broad Institute Genome Sequencing Platform"/>
            <person name="Earl A."/>
            <person name="Ward D."/>
            <person name="Feldgarden M."/>
            <person name="Gevers D."/>
            <person name="Daigneault M."/>
            <person name="Sibley C.D."/>
            <person name="White A."/>
            <person name="Strauss J."/>
            <person name="Allen-Vercoe E."/>
            <person name="Young S.K."/>
            <person name="Zeng Q."/>
            <person name="Gargeya S."/>
            <person name="Fitzgerald M."/>
            <person name="Haas B."/>
            <person name="Abouelleil A."/>
            <person name="Alvarado L."/>
            <person name="Arachchi H.M."/>
            <person name="Berlin A."/>
            <person name="Brown A."/>
            <person name="Chapman S.B."/>
            <person name="Chen Z."/>
            <person name="Dunbar C."/>
            <person name="Freedman E."/>
            <person name="Gearin G."/>
            <person name="Gellesch M."/>
            <person name="Goldberg J."/>
            <person name="Griggs A."/>
            <person name="Gujja S."/>
            <person name="Heilman E."/>
            <person name="Heiman D."/>
            <person name="Howarth C."/>
            <person name="Larson L."/>
            <person name="Lui A."/>
            <person name="MacDonald P.J.P."/>
            <person name="Mehta T."/>
            <person name="Montmayeur A."/>
            <person name="Murphy C."/>
            <person name="Neiman D."/>
            <person name="Pearson M."/>
            <person name="Priest M."/>
            <person name="Roberts A."/>
            <person name="Saif S."/>
            <person name="Shea T."/>
            <person name="Shenoy N."/>
            <person name="Sisk P."/>
            <person name="Stolte C."/>
            <person name="Sykes S."/>
            <person name="White J."/>
            <person name="Yandava C."/>
            <person name="Nusbaum C."/>
            <person name="Birren B."/>
        </authorList>
    </citation>
    <scope>NUCLEOTIDE SEQUENCE [LARGE SCALE GENOMIC DNA]</scope>
    <source>
        <strain evidence="3 4">29_1</strain>
    </source>
</reference>
<dbReference type="SUPFAM" id="SSF143120">
    <property type="entry name" value="YefM-like"/>
    <property type="match status" value="1"/>
</dbReference>
<gene>
    <name evidence="3" type="ORF">HMPREF9488_03213</name>
</gene>
<dbReference type="STRING" id="100884.GCA_000269565_03777"/>
<accession>E7GES1</accession>
<dbReference type="InterPro" id="IPR006442">
    <property type="entry name" value="Antitoxin_Phd/YefM"/>
</dbReference>
<dbReference type="RefSeq" id="WP_008790295.1">
    <property type="nucleotide sequence ID" value="NZ_AKCB01000004.1"/>
</dbReference>
<evidence type="ECO:0000256" key="2">
    <source>
        <dbReference type="RuleBase" id="RU362080"/>
    </source>
</evidence>
<evidence type="ECO:0000256" key="1">
    <source>
        <dbReference type="ARBA" id="ARBA00009981"/>
    </source>
</evidence>
<dbReference type="AlphaFoldDB" id="E7GES1"/>
<comment type="similarity">
    <text evidence="1 2">Belongs to the phD/YefM antitoxin family.</text>
</comment>
<dbReference type="NCBIfam" id="TIGR01552">
    <property type="entry name" value="phd_fam"/>
    <property type="match status" value="1"/>
</dbReference>
<dbReference type="Proteomes" id="UP000003157">
    <property type="component" value="Unassembled WGS sequence"/>
</dbReference>